<dbReference type="AlphaFoldDB" id="A0A4Q0YTY8"/>
<dbReference type="Pfam" id="PF00027">
    <property type="entry name" value="cNMP_binding"/>
    <property type="match status" value="1"/>
</dbReference>
<dbReference type="OrthoDB" id="9808528at2"/>
<dbReference type="Proteomes" id="UP000290287">
    <property type="component" value="Unassembled WGS sequence"/>
</dbReference>
<dbReference type="PANTHER" id="PTHR43080">
    <property type="entry name" value="CBS DOMAIN-CONTAINING PROTEIN CBSX3, MITOCHONDRIAL"/>
    <property type="match status" value="1"/>
</dbReference>
<dbReference type="Pfam" id="PF00571">
    <property type="entry name" value="CBS"/>
    <property type="match status" value="2"/>
</dbReference>
<protein>
    <submittedName>
        <fullName evidence="5">Cyclic nucleotide-binding protein</fullName>
    </submittedName>
</protein>
<dbReference type="CDD" id="cd04587">
    <property type="entry name" value="CBS_pair_CAP-ED_NT_Pol-beta-like_DUF294_assoc"/>
    <property type="match status" value="1"/>
</dbReference>
<feature type="domain" description="CBS" evidence="4">
    <location>
        <begin position="234"/>
        <end position="290"/>
    </location>
</feature>
<evidence type="ECO:0000313" key="5">
    <source>
        <dbReference type="EMBL" id="RXJ73584.1"/>
    </source>
</evidence>
<keyword evidence="1 2" id="KW-0129">CBS domain</keyword>
<reference evidence="5 6" key="1">
    <citation type="submission" date="2017-10" db="EMBL/GenBank/DDBJ databases">
        <title>Nyctiphanis sp. nov., isolated from the stomach of the euphausiid Nyctiphanes simplex (Hansen, 1911) in the Gulf of California.</title>
        <authorList>
            <person name="Gomez-Gil B."/>
            <person name="Aguilar-Mendez M."/>
            <person name="Lopez-Cortes A."/>
            <person name="Gomez-Gutierrez J."/>
            <person name="Roque A."/>
            <person name="Lang E."/>
            <person name="Gonzalez-Castillo A."/>
        </authorList>
    </citation>
    <scope>NUCLEOTIDE SEQUENCE [LARGE SCALE GENOMIC DNA]</scope>
    <source>
        <strain evidence="5 6">CAIM 600</strain>
    </source>
</reference>
<dbReference type="SUPFAM" id="SSF51206">
    <property type="entry name" value="cAMP-binding domain-like"/>
    <property type="match status" value="1"/>
</dbReference>
<dbReference type="InterPro" id="IPR018821">
    <property type="entry name" value="DUF294_put_nucleoTrafse_sb-bd"/>
</dbReference>
<dbReference type="Pfam" id="PF10335">
    <property type="entry name" value="DUF294_C"/>
    <property type="match status" value="1"/>
</dbReference>
<dbReference type="EMBL" id="PEIB01000008">
    <property type="protein sequence ID" value="RXJ73584.1"/>
    <property type="molecule type" value="Genomic_DNA"/>
</dbReference>
<comment type="caution">
    <text evidence="5">The sequence shown here is derived from an EMBL/GenBank/DDBJ whole genome shotgun (WGS) entry which is preliminary data.</text>
</comment>
<dbReference type="InterPro" id="IPR046342">
    <property type="entry name" value="CBS_dom_sf"/>
</dbReference>
<dbReference type="PROSITE" id="PS51371">
    <property type="entry name" value="CBS"/>
    <property type="match status" value="2"/>
</dbReference>
<dbReference type="InterPro" id="IPR000644">
    <property type="entry name" value="CBS_dom"/>
</dbReference>
<evidence type="ECO:0000259" key="4">
    <source>
        <dbReference type="PROSITE" id="PS51371"/>
    </source>
</evidence>
<dbReference type="Gene3D" id="3.10.580.10">
    <property type="entry name" value="CBS-domain"/>
    <property type="match status" value="1"/>
</dbReference>
<dbReference type="CDD" id="cd05401">
    <property type="entry name" value="NT_GlnE_GlnD_like"/>
    <property type="match status" value="1"/>
</dbReference>
<dbReference type="InterPro" id="IPR018490">
    <property type="entry name" value="cNMP-bd_dom_sf"/>
</dbReference>
<name>A0A4Q0YTY8_9GAMM</name>
<dbReference type="Gene3D" id="2.60.120.10">
    <property type="entry name" value="Jelly Rolls"/>
    <property type="match status" value="1"/>
</dbReference>
<organism evidence="5 6">
    <name type="scientific">Veronia nyctiphanis</name>
    <dbReference type="NCBI Taxonomy" id="1278244"/>
    <lineage>
        <taxon>Bacteria</taxon>
        <taxon>Pseudomonadati</taxon>
        <taxon>Pseudomonadota</taxon>
        <taxon>Gammaproteobacteria</taxon>
        <taxon>Vibrionales</taxon>
        <taxon>Vibrionaceae</taxon>
        <taxon>Veronia</taxon>
    </lineage>
</organism>
<dbReference type="InterPro" id="IPR014710">
    <property type="entry name" value="RmlC-like_jellyroll"/>
</dbReference>
<evidence type="ECO:0000256" key="1">
    <source>
        <dbReference type="ARBA" id="ARBA00023122"/>
    </source>
</evidence>
<gene>
    <name evidence="5" type="ORF">CS022_08775</name>
</gene>
<dbReference type="InterPro" id="IPR000595">
    <property type="entry name" value="cNMP-bd_dom"/>
</dbReference>
<dbReference type="PANTHER" id="PTHR43080:SF2">
    <property type="entry name" value="CBS DOMAIN-CONTAINING PROTEIN"/>
    <property type="match status" value="1"/>
</dbReference>
<feature type="domain" description="Cyclic nucleotide-binding" evidence="3">
    <location>
        <begin position="17"/>
        <end position="116"/>
    </location>
</feature>
<sequence length="632" mass="71298">MEAEQREISEFLSQYAPFDELPEETIDDIATNIEIAYFRSGTEILKFGDPIKDLAVVRSGAVEIFRRNGELFNRLTAGDLFGQMGLLMNKKVRLPARALEDTLIYFIPDTVFQNLFDEFEQFADFVEIEGRARLRQAVENHQDNNDLTTSKVCSLIMREPITVTDTATVKEAAEAMANDDVSSVLVLSSEPIEGETEYDTVPAGALVGIVTDRDLRNLVLAEGRSPDVNIADIMPQQVISLDHNAYVFEAMLAMLKNNVHHLPILKRNTPIGVIAMSDIVRYESQNSLFLVSSIFNQQTVEDLVSLSEDVQPCFVRMVNEDANSHMIGSAMAVIGRSFKQRLLELAEEKLGPPPVAYCFLALGSMARDEQLIVTDQDNAIILDDRYDPDQHLDYFEALSAFVCDGLDACGYPYCNGGIMATNPEWRKTRSQWEETFASWIDEPNPKSLLNSSIFFDLDGVWGATNWAEQLKAFIGRRARRNNRFLACMARNALTRKPPLGFFKNFVMEQDGQHKNSINLKRRGAAPLAELIRVHALAIDSRAQNSFERLDDIIEAGVLPVGRAADLRDALEFISTVRIRHQAIDIEAEREPDNNIEPENLSDFDRRHLKDAFQILSNAQSFLKFRYQPNRGN</sequence>
<evidence type="ECO:0000313" key="6">
    <source>
        <dbReference type="Proteomes" id="UP000290287"/>
    </source>
</evidence>
<proteinExistence type="predicted"/>
<feature type="domain" description="CBS" evidence="4">
    <location>
        <begin position="156"/>
        <end position="228"/>
    </location>
</feature>
<dbReference type="InterPro" id="IPR051257">
    <property type="entry name" value="Diverse_CBS-Domain"/>
</dbReference>
<keyword evidence="6" id="KW-1185">Reference proteome</keyword>
<evidence type="ECO:0000259" key="3">
    <source>
        <dbReference type="PROSITE" id="PS50042"/>
    </source>
</evidence>
<dbReference type="CDD" id="cd00038">
    <property type="entry name" value="CAP_ED"/>
    <property type="match status" value="1"/>
</dbReference>
<dbReference type="SMART" id="SM00116">
    <property type="entry name" value="CBS"/>
    <property type="match status" value="2"/>
</dbReference>
<dbReference type="PROSITE" id="PS50042">
    <property type="entry name" value="CNMP_BINDING_3"/>
    <property type="match status" value="1"/>
</dbReference>
<accession>A0A4Q0YTY8</accession>
<dbReference type="SUPFAM" id="SSF54631">
    <property type="entry name" value="CBS-domain pair"/>
    <property type="match status" value="1"/>
</dbReference>
<dbReference type="InterPro" id="IPR005105">
    <property type="entry name" value="GlnD_Uridyltrans_N"/>
</dbReference>
<dbReference type="GO" id="GO:0008773">
    <property type="term" value="F:[protein-PII] uridylyltransferase activity"/>
    <property type="evidence" value="ECO:0007669"/>
    <property type="project" value="InterPro"/>
</dbReference>
<dbReference type="RefSeq" id="WP_129121961.1">
    <property type="nucleotide sequence ID" value="NZ_PEIB01000008.1"/>
</dbReference>
<evidence type="ECO:0000256" key="2">
    <source>
        <dbReference type="PROSITE-ProRule" id="PRU00703"/>
    </source>
</evidence>
<dbReference type="Pfam" id="PF03445">
    <property type="entry name" value="DUF294"/>
    <property type="match status" value="1"/>
</dbReference>
<dbReference type="SMART" id="SM00100">
    <property type="entry name" value="cNMP"/>
    <property type="match status" value="1"/>
</dbReference>